<evidence type="ECO:0000313" key="3">
    <source>
        <dbReference type="Proteomes" id="UP000030403"/>
    </source>
</evidence>
<dbReference type="NCBIfam" id="NF041644">
    <property type="entry name" value="CBO0543_fam"/>
    <property type="match status" value="1"/>
</dbReference>
<organism evidence="2 3">
    <name type="scientific">Pontibacillus marinus BH030004 = DSM 16465</name>
    <dbReference type="NCBI Taxonomy" id="1385511"/>
    <lineage>
        <taxon>Bacteria</taxon>
        <taxon>Bacillati</taxon>
        <taxon>Bacillota</taxon>
        <taxon>Bacilli</taxon>
        <taxon>Bacillales</taxon>
        <taxon>Bacillaceae</taxon>
        <taxon>Pontibacillus</taxon>
    </lineage>
</organism>
<evidence type="ECO:0000313" key="2">
    <source>
        <dbReference type="EMBL" id="KGX85918.1"/>
    </source>
</evidence>
<feature type="transmembrane region" description="Helical" evidence="1">
    <location>
        <begin position="143"/>
        <end position="162"/>
    </location>
</feature>
<comment type="caution">
    <text evidence="2">The sequence shown here is derived from an EMBL/GenBank/DDBJ whole genome shotgun (WGS) entry which is preliminary data.</text>
</comment>
<feature type="transmembrane region" description="Helical" evidence="1">
    <location>
        <begin position="88"/>
        <end position="106"/>
    </location>
</feature>
<keyword evidence="3" id="KW-1185">Reference proteome</keyword>
<keyword evidence="1" id="KW-0812">Transmembrane</keyword>
<feature type="transmembrane region" description="Helical" evidence="1">
    <location>
        <begin position="113"/>
        <end position="131"/>
    </location>
</feature>
<protein>
    <submittedName>
        <fullName evidence="2">Uncharacterized protein</fullName>
    </submittedName>
</protein>
<sequence>MNDLIRILNPILPKRFDENETYIIVIATLVTWICLYVQKRYKPIRSTEYLSLFLLNAYLAVVGEAFLAEPPLDLYDTVDKPKAEIADIILQIFVYPPTIIIAMQYYAYRKPQAWYPLVFAGVLTLLEWISIEAFHLFQYKKWNIYYSYFLYVIVMVLNILFFNKIHAFINKKDM</sequence>
<gene>
    <name evidence="2" type="ORF">N783_13075</name>
</gene>
<reference evidence="2 3" key="1">
    <citation type="submission" date="2013-08" db="EMBL/GenBank/DDBJ databases">
        <authorList>
            <person name="Huang J."/>
            <person name="Wang G."/>
        </authorList>
    </citation>
    <scope>NUCLEOTIDE SEQUENCE [LARGE SCALE GENOMIC DNA]</scope>
    <source>
        <strain evidence="2 3">BH030004</strain>
    </source>
</reference>
<dbReference type="InterPro" id="IPR048147">
    <property type="entry name" value="CBO0543-like"/>
</dbReference>
<keyword evidence="1" id="KW-0472">Membrane</keyword>
<name>A0A0A5G459_9BACI</name>
<evidence type="ECO:0000256" key="1">
    <source>
        <dbReference type="SAM" id="Phobius"/>
    </source>
</evidence>
<feature type="transmembrane region" description="Helical" evidence="1">
    <location>
        <begin position="49"/>
        <end position="68"/>
    </location>
</feature>
<feature type="transmembrane region" description="Helical" evidence="1">
    <location>
        <begin position="20"/>
        <end position="37"/>
    </location>
</feature>
<keyword evidence="1" id="KW-1133">Transmembrane helix</keyword>
<dbReference type="EMBL" id="AVPF01000035">
    <property type="protein sequence ID" value="KGX85918.1"/>
    <property type="molecule type" value="Genomic_DNA"/>
</dbReference>
<dbReference type="OrthoDB" id="2381462at2"/>
<dbReference type="Proteomes" id="UP000030403">
    <property type="component" value="Unassembled WGS sequence"/>
</dbReference>
<dbReference type="AlphaFoldDB" id="A0A0A5G459"/>
<accession>A0A0A5G459</accession>
<dbReference type="RefSeq" id="WP_027448759.1">
    <property type="nucleotide sequence ID" value="NZ_AVPF01000035.1"/>
</dbReference>
<proteinExistence type="predicted"/>